<dbReference type="Gene3D" id="3.30.420.10">
    <property type="entry name" value="Ribonuclease H-like superfamily/Ribonuclease H"/>
    <property type="match status" value="1"/>
</dbReference>
<dbReference type="GO" id="GO:0003676">
    <property type="term" value="F:nucleic acid binding"/>
    <property type="evidence" value="ECO:0007669"/>
    <property type="project" value="InterPro"/>
</dbReference>
<reference evidence="1 2" key="1">
    <citation type="journal article" date="2019" name="Sci. Rep.">
        <title>Orb-weaving spider Araneus ventricosus genome elucidates the spidroin gene catalogue.</title>
        <authorList>
            <person name="Kono N."/>
            <person name="Nakamura H."/>
            <person name="Ohtoshi R."/>
            <person name="Moran D.A.P."/>
            <person name="Shinohara A."/>
            <person name="Yoshida Y."/>
            <person name="Fujiwara M."/>
            <person name="Mori M."/>
            <person name="Tomita M."/>
            <person name="Arakawa K."/>
        </authorList>
    </citation>
    <scope>NUCLEOTIDE SEQUENCE [LARGE SCALE GENOMIC DNA]</scope>
</reference>
<organism evidence="1 2">
    <name type="scientific">Araneus ventricosus</name>
    <name type="common">Orbweaver spider</name>
    <name type="synonym">Epeira ventricosa</name>
    <dbReference type="NCBI Taxonomy" id="182803"/>
    <lineage>
        <taxon>Eukaryota</taxon>
        <taxon>Metazoa</taxon>
        <taxon>Ecdysozoa</taxon>
        <taxon>Arthropoda</taxon>
        <taxon>Chelicerata</taxon>
        <taxon>Arachnida</taxon>
        <taxon>Araneae</taxon>
        <taxon>Araneomorphae</taxon>
        <taxon>Entelegynae</taxon>
        <taxon>Araneoidea</taxon>
        <taxon>Araneidae</taxon>
        <taxon>Araneus</taxon>
    </lineage>
</organism>
<dbReference type="PANTHER" id="PTHR47326:SF1">
    <property type="entry name" value="HTH PSQ-TYPE DOMAIN-CONTAINING PROTEIN"/>
    <property type="match status" value="1"/>
</dbReference>
<sequence length="94" mass="10782">MVTHESTFTREGMFNSHNFYVWSEENPHATRTRAAQERFSVNVWAGIVGDHLVLPYLLPEHLTGANNLIFLQQVLLQLLDDAHVSAAIRSSMWF</sequence>
<evidence type="ECO:0000313" key="2">
    <source>
        <dbReference type="Proteomes" id="UP000499080"/>
    </source>
</evidence>
<evidence type="ECO:0000313" key="1">
    <source>
        <dbReference type="EMBL" id="GBM28678.1"/>
    </source>
</evidence>
<dbReference type="PANTHER" id="PTHR47326">
    <property type="entry name" value="TRANSPOSABLE ELEMENT TC3 TRANSPOSASE-LIKE PROTEIN"/>
    <property type="match status" value="1"/>
</dbReference>
<dbReference type="OrthoDB" id="6436917at2759"/>
<accession>A0A4Y2EKJ7</accession>
<protein>
    <submittedName>
        <fullName evidence="1">Uncharacterized protein</fullName>
    </submittedName>
</protein>
<name>A0A4Y2EKJ7_ARAVE</name>
<dbReference type="Proteomes" id="UP000499080">
    <property type="component" value="Unassembled WGS sequence"/>
</dbReference>
<dbReference type="InterPro" id="IPR036397">
    <property type="entry name" value="RNaseH_sf"/>
</dbReference>
<keyword evidence="2" id="KW-1185">Reference proteome</keyword>
<dbReference type="EMBL" id="BGPR01000617">
    <property type="protein sequence ID" value="GBM28678.1"/>
    <property type="molecule type" value="Genomic_DNA"/>
</dbReference>
<gene>
    <name evidence="1" type="ORF">AVEN_116695_1</name>
</gene>
<dbReference type="AlphaFoldDB" id="A0A4Y2EKJ7"/>
<comment type="caution">
    <text evidence="1">The sequence shown here is derived from an EMBL/GenBank/DDBJ whole genome shotgun (WGS) entry which is preliminary data.</text>
</comment>
<proteinExistence type="predicted"/>